<sequence>MKRRIQKDLDEVNSTKVLWSDVVEVKDDQLGKTKTTEDKVKKDKKPSSPGDRLVTPGLKPGSPGVRLATPRLNPGSPSFRLATPGLKPGSPDEAAIIRDDIVGSDQILGNGKDGDVTRTVLSEQTTTLTPGVGSVYELQFKEYEQADERAIVPRASGETEEVPIESGTDQIMQLHLNVPLKTPQQHLHDLVTHNVTPIDEDLLRQNPMEDEGDDESTAENFKQVAREGDLSPTASAKRAMERLDLWDHLYYLARDMELPWLVGGDFNVILNEDEKIEGLLVHPPEYEDFAFCVNSCSLFEQGYKGSPFTWWNGRSNADCIFKRLDRIFVNLPFQNMLPTIEVEYLIRTGSDHTPLLMTCGVQTTNFVKPFIFLNFWAKHAIFMDVSREIFGDIFKQLAILEDIVRVNEMLFEEEPTTENRIVLQKTQYELKKYLSIEEQYWKKKSGMTWFAEGDRNTSFFHNHVNDKRKKLQLKRIKSGSGVWIENHEQLATAAVDFYQKQLPTIEEVRAAVFELSGESASGLDGFTGLFYQTCWDVIGADIHNMVLYFYGGVAFPKSITHTNLVLLPKKPRVETFSDLRPISLSNFINKVLPRVLHDRLESFLPSLITHNQFGFVKGRSIFENILLTQEIITDIRLRGKPANVVIKLDMAKAYDRVSWKYLLHVLRKMGFSEHFINMVWNLMSNKWYSVLVNGQSSGFFKSTRGVKQGDPLSPALFILSAEVLSRSLNKLFEDKSFVGFGMPKWSDPLNHLAYADDTIIFASAHPPSLSKIMAVLGNYEKISGQMINKYKSSYYMHSKVANGLFQEVGAITRFARGKFPFTYLGCPIFYTRRRKDYYEDLIKKVKAKLHSWKGKLLLFGGKATLISSVLQNMPVHMLSVLDPPNIILGHLHKTFARFFWSTKE</sequence>
<proteinExistence type="predicted"/>
<organism evidence="1 2">
    <name type="scientific">Nicotiana tabacum</name>
    <name type="common">Common tobacco</name>
    <dbReference type="NCBI Taxonomy" id="4097"/>
    <lineage>
        <taxon>Eukaryota</taxon>
        <taxon>Viridiplantae</taxon>
        <taxon>Streptophyta</taxon>
        <taxon>Embryophyta</taxon>
        <taxon>Tracheophyta</taxon>
        <taxon>Spermatophyta</taxon>
        <taxon>Magnoliopsida</taxon>
        <taxon>eudicotyledons</taxon>
        <taxon>Gunneridae</taxon>
        <taxon>Pentapetalae</taxon>
        <taxon>asterids</taxon>
        <taxon>lamiids</taxon>
        <taxon>Solanales</taxon>
        <taxon>Solanaceae</taxon>
        <taxon>Nicotianoideae</taxon>
        <taxon>Nicotianeae</taxon>
        <taxon>Nicotiana</taxon>
    </lineage>
</organism>
<keyword evidence="1" id="KW-1185">Reference proteome</keyword>
<reference evidence="2" key="2">
    <citation type="submission" date="2025-08" db="UniProtKB">
        <authorList>
            <consortium name="RefSeq"/>
        </authorList>
    </citation>
    <scope>IDENTIFICATION</scope>
    <source>
        <tissue evidence="2">Leaf</tissue>
    </source>
</reference>
<reference evidence="1" key="1">
    <citation type="journal article" date="2014" name="Nat. Commun.">
        <title>The tobacco genome sequence and its comparison with those of tomato and potato.</title>
        <authorList>
            <person name="Sierro N."/>
            <person name="Battey J.N."/>
            <person name="Ouadi S."/>
            <person name="Bakaher N."/>
            <person name="Bovet L."/>
            <person name="Willig A."/>
            <person name="Goepfert S."/>
            <person name="Peitsch M.C."/>
            <person name="Ivanov N.V."/>
        </authorList>
    </citation>
    <scope>NUCLEOTIDE SEQUENCE [LARGE SCALE GENOMIC DNA]</scope>
</reference>
<gene>
    <name evidence="2" type="primary">LOC142164022</name>
</gene>
<accession>A0AC58RX05</accession>
<name>A0AC58RX05_TOBAC</name>
<evidence type="ECO:0000313" key="2">
    <source>
        <dbReference type="RefSeq" id="XP_075077286.1"/>
    </source>
</evidence>
<protein>
    <submittedName>
        <fullName evidence="2">Uncharacterized protein LOC142164022</fullName>
    </submittedName>
</protein>
<dbReference type="RefSeq" id="XP_075077286.1">
    <property type="nucleotide sequence ID" value="XM_075221185.1"/>
</dbReference>
<dbReference type="Proteomes" id="UP000790787">
    <property type="component" value="Chromosome 9"/>
</dbReference>
<evidence type="ECO:0000313" key="1">
    <source>
        <dbReference type="Proteomes" id="UP000790787"/>
    </source>
</evidence>